<organism evidence="1 2">
    <name type="scientific">Allacma fusca</name>
    <dbReference type="NCBI Taxonomy" id="39272"/>
    <lineage>
        <taxon>Eukaryota</taxon>
        <taxon>Metazoa</taxon>
        <taxon>Ecdysozoa</taxon>
        <taxon>Arthropoda</taxon>
        <taxon>Hexapoda</taxon>
        <taxon>Collembola</taxon>
        <taxon>Symphypleona</taxon>
        <taxon>Sminthuridae</taxon>
        <taxon>Allacma</taxon>
    </lineage>
</organism>
<sequence>RHGGVVAACEVFRQKSALFQKFLTQRPKAVCAICSCSHSAIQQFISSSFYWYNVYVTSVSNKFRGEAWRLLELSVFSFLSR</sequence>
<accession>A0A8J2P764</accession>
<feature type="non-terminal residue" evidence="1">
    <location>
        <position position="81"/>
    </location>
</feature>
<gene>
    <name evidence="1" type="ORF">AFUS01_LOCUS22140</name>
</gene>
<evidence type="ECO:0000313" key="2">
    <source>
        <dbReference type="Proteomes" id="UP000708208"/>
    </source>
</evidence>
<dbReference type="Proteomes" id="UP000708208">
    <property type="component" value="Unassembled WGS sequence"/>
</dbReference>
<protein>
    <submittedName>
        <fullName evidence="1">Uncharacterized protein</fullName>
    </submittedName>
</protein>
<keyword evidence="2" id="KW-1185">Reference proteome</keyword>
<evidence type="ECO:0000313" key="1">
    <source>
        <dbReference type="EMBL" id="CAG7733714.1"/>
    </source>
</evidence>
<dbReference type="EMBL" id="CAJVCH010254240">
    <property type="protein sequence ID" value="CAG7733714.1"/>
    <property type="molecule type" value="Genomic_DNA"/>
</dbReference>
<reference evidence="1" key="1">
    <citation type="submission" date="2021-06" db="EMBL/GenBank/DDBJ databases">
        <authorList>
            <person name="Hodson N. C."/>
            <person name="Mongue J. A."/>
            <person name="Jaron S. K."/>
        </authorList>
    </citation>
    <scope>NUCLEOTIDE SEQUENCE</scope>
</reference>
<proteinExistence type="predicted"/>
<dbReference type="AlphaFoldDB" id="A0A8J2P764"/>
<comment type="caution">
    <text evidence="1">The sequence shown here is derived from an EMBL/GenBank/DDBJ whole genome shotgun (WGS) entry which is preliminary data.</text>
</comment>
<name>A0A8J2P764_9HEXA</name>